<dbReference type="Gene3D" id="1.25.40.10">
    <property type="entry name" value="Tetratricopeptide repeat domain"/>
    <property type="match status" value="1"/>
</dbReference>
<evidence type="ECO:0000256" key="1">
    <source>
        <dbReference type="PROSITE-ProRule" id="PRU00339"/>
    </source>
</evidence>
<dbReference type="PROSITE" id="PS50005">
    <property type="entry name" value="TPR"/>
    <property type="match status" value="1"/>
</dbReference>
<name>A0A974SNF7_9RHOO</name>
<dbReference type="RefSeq" id="WP_203386865.1">
    <property type="nucleotide sequence ID" value="NZ_CP064781.1"/>
</dbReference>
<reference evidence="2" key="1">
    <citation type="submission" date="2020-11" db="EMBL/GenBank/DDBJ databases">
        <title>Azospira restricta DSM 18626 genome sequence.</title>
        <authorList>
            <person name="Moe W.M."/>
        </authorList>
    </citation>
    <scope>NUCLEOTIDE SEQUENCE</scope>
    <source>
        <strain evidence="2">DSM 18626</strain>
    </source>
</reference>
<dbReference type="Proteomes" id="UP000663444">
    <property type="component" value="Chromosome"/>
</dbReference>
<keyword evidence="3" id="KW-1185">Reference proteome</keyword>
<sequence>MSKSLHSQFLIAAVVSAVGFLSGCVTTGGTRIDNVPMYGQPVLERPEVLKRADEEFIKQASEGLGGREKASVAWWMEGDKYMREGNLDYAMRRYNQSWLLNPNSFRPYWGFGRVLVEQGQLEESIKQLEKANQLVDDEYQKVALLTDTASVYSVKANNSANGSSERTKYFSLANRFFEESTKLDPTYPNTWRSWARSLYFEGRFAEAWQKVNAARSRGAQFPPQFIRALEEKMPEPK</sequence>
<dbReference type="PROSITE" id="PS51257">
    <property type="entry name" value="PROKAR_LIPOPROTEIN"/>
    <property type="match status" value="1"/>
</dbReference>
<accession>A0A974SNF7</accession>
<dbReference type="InterPro" id="IPR019734">
    <property type="entry name" value="TPR_rpt"/>
</dbReference>
<evidence type="ECO:0000313" key="3">
    <source>
        <dbReference type="Proteomes" id="UP000663444"/>
    </source>
</evidence>
<keyword evidence="1" id="KW-0802">TPR repeat</keyword>
<protein>
    <submittedName>
        <fullName evidence="2">Uncharacterized protein</fullName>
    </submittedName>
</protein>
<dbReference type="AlphaFoldDB" id="A0A974SNF7"/>
<dbReference type="InterPro" id="IPR011990">
    <property type="entry name" value="TPR-like_helical_dom_sf"/>
</dbReference>
<evidence type="ECO:0000313" key="2">
    <source>
        <dbReference type="EMBL" id="QRJ63339.1"/>
    </source>
</evidence>
<organism evidence="2 3">
    <name type="scientific">Azospira restricta</name>
    <dbReference type="NCBI Taxonomy" id="404405"/>
    <lineage>
        <taxon>Bacteria</taxon>
        <taxon>Pseudomonadati</taxon>
        <taxon>Pseudomonadota</taxon>
        <taxon>Betaproteobacteria</taxon>
        <taxon>Rhodocyclales</taxon>
        <taxon>Rhodocyclaceae</taxon>
        <taxon>Azospira</taxon>
    </lineage>
</organism>
<dbReference type="KEGG" id="ares:IWH25_16570"/>
<gene>
    <name evidence="2" type="ORF">IWH25_16570</name>
</gene>
<proteinExistence type="predicted"/>
<feature type="repeat" description="TPR" evidence="1">
    <location>
        <begin position="71"/>
        <end position="104"/>
    </location>
</feature>
<dbReference type="SUPFAM" id="SSF48452">
    <property type="entry name" value="TPR-like"/>
    <property type="match status" value="1"/>
</dbReference>
<dbReference type="EMBL" id="CP064781">
    <property type="protein sequence ID" value="QRJ63339.1"/>
    <property type="molecule type" value="Genomic_DNA"/>
</dbReference>